<evidence type="ECO:0008006" key="4">
    <source>
        <dbReference type="Google" id="ProtNLM"/>
    </source>
</evidence>
<evidence type="ECO:0000256" key="1">
    <source>
        <dbReference type="SAM" id="Phobius"/>
    </source>
</evidence>
<evidence type="ECO:0000313" key="3">
    <source>
        <dbReference type="Proteomes" id="UP000034920"/>
    </source>
</evidence>
<feature type="transmembrane region" description="Helical" evidence="1">
    <location>
        <begin position="211"/>
        <end position="228"/>
    </location>
</feature>
<dbReference type="EMBL" id="LCCA01000006">
    <property type="protein sequence ID" value="KKS22520.1"/>
    <property type="molecule type" value="Genomic_DNA"/>
</dbReference>
<dbReference type="InterPro" id="IPR009574">
    <property type="entry name" value="DUF1189"/>
</dbReference>
<evidence type="ECO:0000313" key="2">
    <source>
        <dbReference type="EMBL" id="KKS22520.1"/>
    </source>
</evidence>
<organism evidence="2 3">
    <name type="scientific">candidate division WWE3 bacterium GW2011_GWA1_41_8</name>
    <dbReference type="NCBI Taxonomy" id="1619103"/>
    <lineage>
        <taxon>Bacteria</taxon>
        <taxon>Katanobacteria</taxon>
    </lineage>
</organism>
<dbReference type="Proteomes" id="UP000034920">
    <property type="component" value="Unassembled WGS sequence"/>
</dbReference>
<dbReference type="Pfam" id="PF06691">
    <property type="entry name" value="DUF1189"/>
    <property type="match status" value="1"/>
</dbReference>
<comment type="caution">
    <text evidence="2">The sequence shown here is derived from an EMBL/GenBank/DDBJ whole genome shotgun (WGS) entry which is preliminary data.</text>
</comment>
<keyword evidence="1" id="KW-0472">Membrane</keyword>
<feature type="transmembrane region" description="Helical" evidence="1">
    <location>
        <begin position="240"/>
        <end position="258"/>
    </location>
</feature>
<name>A0A0G0XCB2_UNCKA</name>
<accession>A0A0G0XCB2</accession>
<gene>
    <name evidence="2" type="ORF">UU80_C0006G0046</name>
</gene>
<dbReference type="AlphaFoldDB" id="A0A0G0XCB2"/>
<reference evidence="2 3" key="1">
    <citation type="journal article" date="2015" name="Nature">
        <title>rRNA introns, odd ribosomes, and small enigmatic genomes across a large radiation of phyla.</title>
        <authorList>
            <person name="Brown C.T."/>
            <person name="Hug L.A."/>
            <person name="Thomas B.C."/>
            <person name="Sharon I."/>
            <person name="Castelle C.J."/>
            <person name="Singh A."/>
            <person name="Wilkins M.J."/>
            <person name="Williams K.H."/>
            <person name="Banfield J.F."/>
        </authorList>
    </citation>
    <scope>NUCLEOTIDE SEQUENCE [LARGE SCALE GENOMIC DNA]</scope>
</reference>
<protein>
    <recommendedName>
        <fullName evidence="4">DUF1189 domain-containing protein</fullName>
    </recommendedName>
</protein>
<feature type="transmembrane region" description="Helical" evidence="1">
    <location>
        <begin position="264"/>
        <end position="283"/>
    </location>
</feature>
<feature type="transmembrane region" description="Helical" evidence="1">
    <location>
        <begin position="42"/>
        <end position="63"/>
    </location>
</feature>
<keyword evidence="1" id="KW-1133">Transmembrane helix</keyword>
<dbReference type="STRING" id="1619103.UU80_C0006G0046"/>
<sequence>MNTINSIVYKIKAFFYVFYRSLTSVKYYQDVVRATLNFSMKYFFTISALAALLVTVGTVVPMIPTLRDTISNFIEQGRTFYPDELVITSADGKLSVNQPEPYMIPFPDIPEVSDQPDTVQFENLVVFDSQGTLDDLENYKTLILVNEANILAKGENKIEVYPLKDMPDGQLTKTEINQALDKIQEIAVYIPYLLASLLFVGVVFYYLGLRLVYLLFVALILMGIGRIKNFDYDYKKYLQLAIHTMTLPLLMDVIFNLVRVPLPIPFWFFLINTIFGIIVIAGLGKNTVSNTPADVPTV</sequence>
<proteinExistence type="predicted"/>
<keyword evidence="1" id="KW-0812">Transmembrane</keyword>